<evidence type="ECO:0000256" key="4">
    <source>
        <dbReference type="ARBA" id="ARBA00022912"/>
    </source>
</evidence>
<reference evidence="9 10" key="1">
    <citation type="submission" date="2020-12" db="EMBL/GenBank/DDBJ databases">
        <title>FDA dAtabase for Regulatory Grade micrObial Sequences (FDA-ARGOS): Supporting development and validation of Infectious Disease Dx tests.</title>
        <authorList>
            <person name="Sproer C."/>
            <person name="Gronow S."/>
            <person name="Severitt S."/>
            <person name="Schroder I."/>
            <person name="Tallon L."/>
            <person name="Sadzewicz L."/>
            <person name="Zhao X."/>
            <person name="Boylan J."/>
            <person name="Ott S."/>
            <person name="Bowen H."/>
            <person name="Vavikolanu K."/>
            <person name="Mehta A."/>
            <person name="Aluvathingal J."/>
            <person name="Nadendla S."/>
            <person name="Lowell S."/>
            <person name="Myers T."/>
            <person name="Yan Y."/>
            <person name="Sichtig H."/>
        </authorList>
    </citation>
    <scope>NUCLEOTIDE SEQUENCE [LARGE SCALE GENOMIC DNA]</scope>
    <source>
        <strain evidence="9 10">FDAARGOS_911</strain>
    </source>
</reference>
<dbReference type="AlphaFoldDB" id="A0A109REA7"/>
<dbReference type="GO" id="GO:0004725">
    <property type="term" value="F:protein tyrosine phosphatase activity"/>
    <property type="evidence" value="ECO:0007669"/>
    <property type="project" value="UniProtKB-EC"/>
</dbReference>
<evidence type="ECO:0000313" key="10">
    <source>
        <dbReference type="Proteomes" id="UP000594771"/>
    </source>
</evidence>
<organism evidence="9 10">
    <name type="scientific">Aerococcus urinae</name>
    <dbReference type="NCBI Taxonomy" id="1376"/>
    <lineage>
        <taxon>Bacteria</taxon>
        <taxon>Bacillati</taxon>
        <taxon>Bacillota</taxon>
        <taxon>Bacilli</taxon>
        <taxon>Lactobacillales</taxon>
        <taxon>Aerococcaceae</taxon>
        <taxon>Aerococcus</taxon>
    </lineage>
</organism>
<reference evidence="8" key="2">
    <citation type="submission" date="2022-09" db="EMBL/GenBank/DDBJ databases">
        <title>Aerococcus urinae taxonomy study.</title>
        <authorList>
            <person name="Christensen J."/>
            <person name="Senneby E."/>
        </authorList>
    </citation>
    <scope>NUCLEOTIDE SEQUENCE</scope>
    <source>
        <strain evidence="8">NLD-066-U95</strain>
    </source>
</reference>
<dbReference type="Proteomes" id="UP001069145">
    <property type="component" value="Unassembled WGS sequence"/>
</dbReference>
<dbReference type="InterPro" id="IPR017867">
    <property type="entry name" value="Tyr_phospatase_low_mol_wt"/>
</dbReference>
<evidence type="ECO:0000313" key="11">
    <source>
        <dbReference type="Proteomes" id="UP001069145"/>
    </source>
</evidence>
<accession>A0A109REA7</accession>
<keyword evidence="11" id="KW-1185">Reference proteome</keyword>
<dbReference type="SUPFAM" id="SSF52788">
    <property type="entry name" value="Phosphotyrosine protein phosphatases I"/>
    <property type="match status" value="1"/>
</dbReference>
<proteinExistence type="inferred from homology"/>
<dbReference type="Gene3D" id="3.40.50.2300">
    <property type="match status" value="1"/>
</dbReference>
<dbReference type="Pfam" id="PF01451">
    <property type="entry name" value="LMWPc"/>
    <property type="match status" value="1"/>
</dbReference>
<dbReference type="PRINTS" id="PR00719">
    <property type="entry name" value="LMWPTPASE"/>
</dbReference>
<dbReference type="CDD" id="cd16343">
    <property type="entry name" value="LMWPTP"/>
    <property type="match status" value="1"/>
</dbReference>
<evidence type="ECO:0000259" key="7">
    <source>
        <dbReference type="SMART" id="SM00226"/>
    </source>
</evidence>
<feature type="domain" description="Phosphotyrosine protein phosphatase I" evidence="7">
    <location>
        <begin position="28"/>
        <end position="173"/>
    </location>
</feature>
<dbReference type="SMART" id="SM00226">
    <property type="entry name" value="LMWPc"/>
    <property type="match status" value="1"/>
</dbReference>
<comment type="similarity">
    <text evidence="1">Belongs to the low molecular weight phosphotyrosine protein phosphatase family.</text>
</comment>
<dbReference type="InterPro" id="IPR036196">
    <property type="entry name" value="Ptyr_pPase_sf"/>
</dbReference>
<dbReference type="PANTHER" id="PTHR11717">
    <property type="entry name" value="LOW MOLECULAR WEIGHT PROTEIN TYROSINE PHOSPHATASE"/>
    <property type="match status" value="1"/>
</dbReference>
<sequence>METKSPNWQKLKEWLKSSWQKVFAPKGKSILFVCLANICRSPLAEALLREKIKQAHLNTPIRVDSASIENWRNGDKADSRVIQLLKEHQIPYQGLKSRLLKPMDAKRFDLIICMDTTIYDATRERLGESYFSKIVPFSNFLEEQTDVDDPMLTKDFQTTYQQIDRGTDKIIHYLQNNTMHHSAADSKIQ</sequence>
<dbReference type="InterPro" id="IPR050438">
    <property type="entry name" value="LMW_PTPase"/>
</dbReference>
<comment type="catalytic activity">
    <reaction evidence="5">
        <text>O-phospho-L-tyrosyl-[protein] + H2O = L-tyrosyl-[protein] + phosphate</text>
        <dbReference type="Rhea" id="RHEA:10684"/>
        <dbReference type="Rhea" id="RHEA-COMP:10136"/>
        <dbReference type="Rhea" id="RHEA-COMP:20101"/>
        <dbReference type="ChEBI" id="CHEBI:15377"/>
        <dbReference type="ChEBI" id="CHEBI:43474"/>
        <dbReference type="ChEBI" id="CHEBI:46858"/>
        <dbReference type="ChEBI" id="CHEBI:61978"/>
        <dbReference type="EC" id="3.1.3.48"/>
    </reaction>
</comment>
<dbReference type="EMBL" id="CP065662">
    <property type="protein sequence ID" value="QPS00996.1"/>
    <property type="molecule type" value="Genomic_DNA"/>
</dbReference>
<feature type="active site" description="Proton donor" evidence="6">
    <location>
        <position position="149"/>
    </location>
</feature>
<evidence type="ECO:0000313" key="9">
    <source>
        <dbReference type="EMBL" id="QPS00996.1"/>
    </source>
</evidence>
<dbReference type="KEGG" id="aun:AWM73_03785"/>
<feature type="active site" evidence="6">
    <location>
        <position position="40"/>
    </location>
</feature>
<name>A0A109REA7_9LACT</name>
<evidence type="ECO:0000313" key="8">
    <source>
        <dbReference type="EMBL" id="MCY3052690.1"/>
    </source>
</evidence>
<dbReference type="EMBL" id="JAOTML010000001">
    <property type="protein sequence ID" value="MCY3052690.1"/>
    <property type="molecule type" value="Genomic_DNA"/>
</dbReference>
<evidence type="ECO:0000256" key="5">
    <source>
        <dbReference type="ARBA" id="ARBA00051722"/>
    </source>
</evidence>
<keyword evidence="4" id="KW-0904">Protein phosphatase</keyword>
<evidence type="ECO:0000256" key="2">
    <source>
        <dbReference type="ARBA" id="ARBA00013064"/>
    </source>
</evidence>
<evidence type="ECO:0000256" key="1">
    <source>
        <dbReference type="ARBA" id="ARBA00011063"/>
    </source>
</evidence>
<dbReference type="GeneID" id="35767784"/>
<dbReference type="EC" id="3.1.3.48" evidence="2"/>
<feature type="active site" description="Nucleophile" evidence="6">
    <location>
        <position position="34"/>
    </location>
</feature>
<protein>
    <recommendedName>
        <fullName evidence="2">protein-tyrosine-phosphatase</fullName>
        <ecNumber evidence="2">3.1.3.48</ecNumber>
    </recommendedName>
</protein>
<evidence type="ECO:0000256" key="3">
    <source>
        <dbReference type="ARBA" id="ARBA00022801"/>
    </source>
</evidence>
<dbReference type="InterPro" id="IPR023485">
    <property type="entry name" value="Ptyr_pPase"/>
</dbReference>
<dbReference type="RefSeq" id="WP_060778145.1">
    <property type="nucleotide sequence ID" value="NZ_CAJHLF010000002.1"/>
</dbReference>
<evidence type="ECO:0000256" key="6">
    <source>
        <dbReference type="PIRSR" id="PIRSR617867-1"/>
    </source>
</evidence>
<gene>
    <name evidence="9" type="ORF">I6G68_06270</name>
    <name evidence="8" type="ORF">ODY43_01545</name>
</gene>
<dbReference type="OrthoDB" id="9784339at2"/>
<keyword evidence="3" id="KW-0378">Hydrolase</keyword>
<dbReference type="PANTHER" id="PTHR11717:SF7">
    <property type="entry name" value="LOW MOLECULAR WEIGHT PHOSPHOTYROSINE PROTEIN PHOSPHATASE"/>
    <property type="match status" value="1"/>
</dbReference>
<dbReference type="Proteomes" id="UP000594771">
    <property type="component" value="Chromosome"/>
</dbReference>